<sequence>MVDLSGSPKDYHPAESRNMISRIDRRLLLICGLITSVSHIDRTNVSNAAIAGTRYSIVLLVSFVTYTLAQILSNAIVRRIGTRWLISSLILAWVIMTIGITASAFSEILAYGLSQMKGVGGLEGWHWIFILEGILTYLVACQFNLQRLTEDRSQVAYFMTYFSPIILHQGMRLNVAASYCLVAPSYAFAAIYMFEGAWTGDRYHIRGSIIIVNSIFAIIGLAVMGYAASPGAQHVSVFFVAADVNASITAFMIYQASNIRGQWNRAFASASLIGHGGLKGIVVLFVVLLLNVYFLIQNRREERQGVILEGLEEFCYII</sequence>
<feature type="transmembrane region" description="Helical" evidence="6">
    <location>
        <begin position="235"/>
        <end position="256"/>
    </location>
</feature>
<evidence type="ECO:0000256" key="1">
    <source>
        <dbReference type="ARBA" id="ARBA00004141"/>
    </source>
</evidence>
<dbReference type="InterPro" id="IPR036259">
    <property type="entry name" value="MFS_trans_sf"/>
</dbReference>
<dbReference type="GO" id="GO:0016020">
    <property type="term" value="C:membrane"/>
    <property type="evidence" value="ECO:0007669"/>
    <property type="project" value="UniProtKB-SubCell"/>
</dbReference>
<dbReference type="EMBL" id="KZ559125">
    <property type="protein sequence ID" value="PLB40385.1"/>
    <property type="molecule type" value="Genomic_DNA"/>
</dbReference>
<evidence type="ECO:0000313" key="8">
    <source>
        <dbReference type="Proteomes" id="UP000234585"/>
    </source>
</evidence>
<keyword evidence="8" id="KW-1185">Reference proteome</keyword>
<feature type="transmembrane region" description="Helical" evidence="6">
    <location>
        <begin position="84"/>
        <end position="105"/>
    </location>
</feature>
<feature type="transmembrane region" description="Helical" evidence="6">
    <location>
        <begin position="205"/>
        <end position="228"/>
    </location>
</feature>
<gene>
    <name evidence="7" type="ORF">BDW47DRAFT_116134</name>
</gene>
<dbReference type="PANTHER" id="PTHR43791">
    <property type="entry name" value="PERMEASE-RELATED"/>
    <property type="match status" value="1"/>
</dbReference>
<feature type="transmembrane region" description="Helical" evidence="6">
    <location>
        <begin position="173"/>
        <end position="193"/>
    </location>
</feature>
<evidence type="ECO:0000256" key="5">
    <source>
        <dbReference type="ARBA" id="ARBA00023136"/>
    </source>
</evidence>
<dbReference type="PANTHER" id="PTHR43791:SF47">
    <property type="entry name" value="MAJOR FACILITATOR SUPERFAMILY (MFS) PROFILE DOMAIN-CONTAINING PROTEIN-RELATED"/>
    <property type="match status" value="1"/>
</dbReference>
<evidence type="ECO:0000256" key="4">
    <source>
        <dbReference type="ARBA" id="ARBA00022989"/>
    </source>
</evidence>
<reference evidence="7 8" key="1">
    <citation type="submission" date="2017-12" db="EMBL/GenBank/DDBJ databases">
        <authorList>
            <consortium name="DOE Joint Genome Institute"/>
            <person name="Haridas S."/>
            <person name="Kjaerbolling I."/>
            <person name="Vesth T.C."/>
            <person name="Frisvad J.C."/>
            <person name="Nybo J.L."/>
            <person name="Theobald S."/>
            <person name="Kuo A."/>
            <person name="Bowyer P."/>
            <person name="Matsuda Y."/>
            <person name="Mondo S."/>
            <person name="Lyhne E.K."/>
            <person name="Kogle M.E."/>
            <person name="Clum A."/>
            <person name="Lipzen A."/>
            <person name="Salamov A."/>
            <person name="Ngan C.Y."/>
            <person name="Daum C."/>
            <person name="Chiniquy J."/>
            <person name="Barry K."/>
            <person name="LaButti K."/>
            <person name="Simmons B.A."/>
            <person name="Magnuson J.K."/>
            <person name="Mortensen U.H."/>
            <person name="Larsen T.O."/>
            <person name="Grigoriev I.V."/>
            <person name="Baker S.E."/>
            <person name="Andersen M.R."/>
            <person name="Nordberg H.P."/>
            <person name="Cantor M.N."/>
            <person name="Hua S.X."/>
        </authorList>
    </citation>
    <scope>NUCLEOTIDE SEQUENCE [LARGE SCALE GENOMIC DNA]</scope>
    <source>
        <strain evidence="7 8">CBS 102.13</strain>
    </source>
</reference>
<dbReference type="RefSeq" id="XP_024674397.1">
    <property type="nucleotide sequence ID" value="XM_024814889.1"/>
</dbReference>
<dbReference type="GeneID" id="36522049"/>
<dbReference type="Gene3D" id="1.20.1250.20">
    <property type="entry name" value="MFS general substrate transporter like domains"/>
    <property type="match status" value="1"/>
</dbReference>
<proteinExistence type="predicted"/>
<feature type="transmembrane region" description="Helical" evidence="6">
    <location>
        <begin position="276"/>
        <end position="296"/>
    </location>
</feature>
<dbReference type="OrthoDB" id="3639251at2759"/>
<evidence type="ECO:0000313" key="7">
    <source>
        <dbReference type="EMBL" id="PLB40385.1"/>
    </source>
</evidence>
<feature type="transmembrane region" description="Helical" evidence="6">
    <location>
        <begin position="57"/>
        <end position="77"/>
    </location>
</feature>
<keyword evidence="2" id="KW-0813">Transport</keyword>
<keyword evidence="4 6" id="KW-1133">Transmembrane helix</keyword>
<dbReference type="GO" id="GO:0022857">
    <property type="term" value="F:transmembrane transporter activity"/>
    <property type="evidence" value="ECO:0007669"/>
    <property type="project" value="TreeGrafter"/>
</dbReference>
<name>A0A2I2FIC8_ASPCN</name>
<protein>
    <submittedName>
        <fullName evidence="7">Major facilitator superfamily domain-containing protein</fullName>
    </submittedName>
</protein>
<keyword evidence="5 6" id="KW-0472">Membrane</keyword>
<evidence type="ECO:0000256" key="6">
    <source>
        <dbReference type="SAM" id="Phobius"/>
    </source>
</evidence>
<comment type="subcellular location">
    <subcellularLocation>
        <location evidence="1">Membrane</location>
        <topology evidence="1">Multi-pass membrane protein</topology>
    </subcellularLocation>
</comment>
<feature type="transmembrane region" description="Helical" evidence="6">
    <location>
        <begin position="125"/>
        <end position="145"/>
    </location>
</feature>
<dbReference type="Proteomes" id="UP000234585">
    <property type="component" value="Unassembled WGS sequence"/>
</dbReference>
<evidence type="ECO:0000256" key="2">
    <source>
        <dbReference type="ARBA" id="ARBA00022448"/>
    </source>
</evidence>
<keyword evidence="3 6" id="KW-0812">Transmembrane</keyword>
<dbReference type="SUPFAM" id="SSF103473">
    <property type="entry name" value="MFS general substrate transporter"/>
    <property type="match status" value="1"/>
</dbReference>
<evidence type="ECO:0000256" key="3">
    <source>
        <dbReference type="ARBA" id="ARBA00022692"/>
    </source>
</evidence>
<dbReference type="AlphaFoldDB" id="A0A2I2FIC8"/>
<accession>A0A2I2FIC8</accession>
<organism evidence="7 8">
    <name type="scientific">Aspergillus candidus</name>
    <dbReference type="NCBI Taxonomy" id="41067"/>
    <lineage>
        <taxon>Eukaryota</taxon>
        <taxon>Fungi</taxon>
        <taxon>Dikarya</taxon>
        <taxon>Ascomycota</taxon>
        <taxon>Pezizomycotina</taxon>
        <taxon>Eurotiomycetes</taxon>
        <taxon>Eurotiomycetidae</taxon>
        <taxon>Eurotiales</taxon>
        <taxon>Aspergillaceae</taxon>
        <taxon>Aspergillus</taxon>
        <taxon>Aspergillus subgen. Circumdati</taxon>
    </lineage>
</organism>